<evidence type="ECO:0000256" key="1">
    <source>
        <dbReference type="SAM" id="MobiDB-lite"/>
    </source>
</evidence>
<gene>
    <name evidence="2" type="ORF">DdX_09176</name>
</gene>
<feature type="compositionally biased region" description="Polar residues" evidence="1">
    <location>
        <begin position="318"/>
        <end position="341"/>
    </location>
</feature>
<keyword evidence="3" id="KW-1185">Reference proteome</keyword>
<dbReference type="Pfam" id="PF05705">
    <property type="entry name" value="DUF829"/>
    <property type="match status" value="1"/>
</dbReference>
<accession>A0AAD4R3B3</accession>
<keyword evidence="2" id="KW-0812">Transmembrane</keyword>
<dbReference type="PANTHER" id="PTHR12265:SF41">
    <property type="entry name" value="TRANSMEMBRANE PROTEIN 53"/>
    <property type="match status" value="1"/>
</dbReference>
<dbReference type="AlphaFoldDB" id="A0AAD4R3B3"/>
<dbReference type="InterPro" id="IPR029058">
    <property type="entry name" value="AB_hydrolase_fold"/>
</dbReference>
<feature type="compositionally biased region" description="Polar residues" evidence="1">
    <location>
        <begin position="300"/>
        <end position="310"/>
    </location>
</feature>
<keyword evidence="2" id="KW-0472">Membrane</keyword>
<reference evidence="2" key="1">
    <citation type="submission" date="2022-01" db="EMBL/GenBank/DDBJ databases">
        <title>Genome Sequence Resource for Two Populations of Ditylenchus destructor, the Migratory Endoparasitic Phytonematode.</title>
        <authorList>
            <person name="Zhang H."/>
            <person name="Lin R."/>
            <person name="Xie B."/>
        </authorList>
    </citation>
    <scope>NUCLEOTIDE SEQUENCE</scope>
    <source>
        <strain evidence="2">BazhouSP</strain>
    </source>
</reference>
<dbReference type="EMBL" id="JAKKPZ010000016">
    <property type="protein sequence ID" value="KAI1713104.1"/>
    <property type="molecule type" value="Genomic_DNA"/>
</dbReference>
<evidence type="ECO:0000313" key="2">
    <source>
        <dbReference type="EMBL" id="KAI1713104.1"/>
    </source>
</evidence>
<dbReference type="InterPro" id="IPR008547">
    <property type="entry name" value="DUF829_TMEM53"/>
</dbReference>
<feature type="region of interest" description="Disordered" evidence="1">
    <location>
        <begin position="297"/>
        <end position="341"/>
    </location>
</feature>
<proteinExistence type="predicted"/>
<dbReference type="SUPFAM" id="SSF53474">
    <property type="entry name" value="alpha/beta-Hydrolases"/>
    <property type="match status" value="1"/>
</dbReference>
<dbReference type="Proteomes" id="UP001201812">
    <property type="component" value="Unassembled WGS sequence"/>
</dbReference>
<name>A0AAD4R3B3_9BILA</name>
<dbReference type="PANTHER" id="PTHR12265">
    <property type="entry name" value="TRANSMEMBRANE PROTEIN 53"/>
    <property type="match status" value="1"/>
</dbReference>
<comment type="caution">
    <text evidence="2">The sequence shown here is derived from an EMBL/GenBank/DDBJ whole genome shotgun (WGS) entry which is preliminary data.</text>
</comment>
<organism evidence="2 3">
    <name type="scientific">Ditylenchus destructor</name>
    <dbReference type="NCBI Taxonomy" id="166010"/>
    <lineage>
        <taxon>Eukaryota</taxon>
        <taxon>Metazoa</taxon>
        <taxon>Ecdysozoa</taxon>
        <taxon>Nematoda</taxon>
        <taxon>Chromadorea</taxon>
        <taxon>Rhabditida</taxon>
        <taxon>Tylenchina</taxon>
        <taxon>Tylenchomorpha</taxon>
        <taxon>Sphaerularioidea</taxon>
        <taxon>Anguinidae</taxon>
        <taxon>Anguininae</taxon>
        <taxon>Ditylenchus</taxon>
    </lineage>
</organism>
<evidence type="ECO:0000313" key="3">
    <source>
        <dbReference type="Proteomes" id="UP001201812"/>
    </source>
</evidence>
<sequence length="341" mass="39247">MLRLSAQWDSFSHRKRQLWLWAGPALFQRRISGTMPITDEPITVKWSENKEAPLVLLFGWAGCRDRYLSKYAKIYEENGCSTLRFTVPISKVRCYSSYKRFAAEVYEKALRERVIESSETKFPIYVHVFSMNGCSLFSALWDLLENVVNGHYVKNSVKGIVFDSSPADVMPWQGATAVSFATFPPPHFGQLSRTSYRYALTAIFSMHRAMVWLRSHFNCDIYAEHFSFYHLIKFDDLPRRQLYLYSAADVLCSAHSIEHFQDVQRQLGHQVTSKKWENSPHVEHLRHHAEEYSRNCKEFVSNSEQPTSPKTAKEKTMSENSKANGVSVSDSVAESDGNNEA</sequence>
<protein>
    <submittedName>
        <fullName evidence="2">Transmembrane protein 53</fullName>
    </submittedName>
</protein>